<sequence>MLFNTENHEEQKKKIGMGGEKRKGDRKKKPSQLKSRPATQCRSKTETTTKGETYQEKAQASVRKSSDSSKQIDIKR</sequence>
<protein>
    <submittedName>
        <fullName evidence="2">Uncharacterized protein</fullName>
    </submittedName>
</protein>
<reference evidence="2" key="3">
    <citation type="submission" date="2023-05" db="EMBL/GenBank/DDBJ databases">
        <authorList>
            <person name="Smith C.H."/>
        </authorList>
    </citation>
    <scope>NUCLEOTIDE SEQUENCE</scope>
    <source>
        <strain evidence="2">CHS0354</strain>
        <tissue evidence="2">Mantle</tissue>
    </source>
</reference>
<evidence type="ECO:0000313" key="3">
    <source>
        <dbReference type="Proteomes" id="UP001195483"/>
    </source>
</evidence>
<feature type="compositionally biased region" description="Basic and acidic residues" evidence="1">
    <location>
        <begin position="64"/>
        <end position="76"/>
    </location>
</feature>
<evidence type="ECO:0000256" key="1">
    <source>
        <dbReference type="SAM" id="MobiDB-lite"/>
    </source>
</evidence>
<dbReference type="AlphaFoldDB" id="A0AAE0VNA7"/>
<name>A0AAE0VNA7_9BIVA</name>
<keyword evidence="3" id="KW-1185">Reference proteome</keyword>
<feature type="compositionally biased region" description="Basic and acidic residues" evidence="1">
    <location>
        <begin position="43"/>
        <end position="55"/>
    </location>
</feature>
<reference evidence="2" key="1">
    <citation type="journal article" date="2021" name="Genome Biol. Evol.">
        <title>A High-Quality Reference Genome for a Parasitic Bivalve with Doubly Uniparental Inheritance (Bivalvia: Unionida).</title>
        <authorList>
            <person name="Smith C.H."/>
        </authorList>
    </citation>
    <scope>NUCLEOTIDE SEQUENCE</scope>
    <source>
        <strain evidence="2">CHS0354</strain>
    </source>
</reference>
<feature type="compositionally biased region" description="Polar residues" evidence="1">
    <location>
        <begin position="32"/>
        <end position="42"/>
    </location>
</feature>
<reference evidence="2" key="2">
    <citation type="journal article" date="2021" name="Genome Biol. Evol.">
        <title>Developing a high-quality reference genome for a parasitic bivalve with doubly uniparental inheritance (Bivalvia: Unionida).</title>
        <authorList>
            <person name="Smith C.H."/>
        </authorList>
    </citation>
    <scope>NUCLEOTIDE SEQUENCE</scope>
    <source>
        <strain evidence="2">CHS0354</strain>
        <tissue evidence="2">Mantle</tissue>
    </source>
</reference>
<evidence type="ECO:0000313" key="2">
    <source>
        <dbReference type="EMBL" id="KAK3584548.1"/>
    </source>
</evidence>
<comment type="caution">
    <text evidence="2">The sequence shown here is derived from an EMBL/GenBank/DDBJ whole genome shotgun (WGS) entry which is preliminary data.</text>
</comment>
<accession>A0AAE0VNA7</accession>
<feature type="region of interest" description="Disordered" evidence="1">
    <location>
        <begin position="1"/>
        <end position="76"/>
    </location>
</feature>
<dbReference type="Proteomes" id="UP001195483">
    <property type="component" value="Unassembled WGS sequence"/>
</dbReference>
<feature type="compositionally biased region" description="Basic and acidic residues" evidence="1">
    <location>
        <begin position="1"/>
        <end position="23"/>
    </location>
</feature>
<dbReference type="EMBL" id="JAEAOA010001900">
    <property type="protein sequence ID" value="KAK3584548.1"/>
    <property type="molecule type" value="Genomic_DNA"/>
</dbReference>
<proteinExistence type="predicted"/>
<gene>
    <name evidence="2" type="ORF">CHS0354_031955</name>
</gene>
<organism evidence="2 3">
    <name type="scientific">Potamilus streckersoni</name>
    <dbReference type="NCBI Taxonomy" id="2493646"/>
    <lineage>
        <taxon>Eukaryota</taxon>
        <taxon>Metazoa</taxon>
        <taxon>Spiralia</taxon>
        <taxon>Lophotrochozoa</taxon>
        <taxon>Mollusca</taxon>
        <taxon>Bivalvia</taxon>
        <taxon>Autobranchia</taxon>
        <taxon>Heteroconchia</taxon>
        <taxon>Palaeoheterodonta</taxon>
        <taxon>Unionida</taxon>
        <taxon>Unionoidea</taxon>
        <taxon>Unionidae</taxon>
        <taxon>Ambleminae</taxon>
        <taxon>Lampsilini</taxon>
        <taxon>Potamilus</taxon>
    </lineage>
</organism>